<dbReference type="Pfam" id="PF13920">
    <property type="entry name" value="zf-C3HC4_3"/>
    <property type="match status" value="1"/>
</dbReference>
<keyword evidence="1" id="KW-0862">Zinc</keyword>
<dbReference type="PANTHER" id="PTHR46405:SF3">
    <property type="entry name" value="RING_U-BOX SUPERFAMILY PROTEIN"/>
    <property type="match status" value="1"/>
</dbReference>
<proteinExistence type="predicted"/>
<evidence type="ECO:0000256" key="1">
    <source>
        <dbReference type="PROSITE-ProRule" id="PRU00175"/>
    </source>
</evidence>
<feature type="domain" description="RING-type" evidence="2">
    <location>
        <begin position="94"/>
        <end position="130"/>
    </location>
</feature>
<organism evidence="3 4">
    <name type="scientific">Cinchona calisaya</name>
    <dbReference type="NCBI Taxonomy" id="153742"/>
    <lineage>
        <taxon>Eukaryota</taxon>
        <taxon>Viridiplantae</taxon>
        <taxon>Streptophyta</taxon>
        <taxon>Embryophyta</taxon>
        <taxon>Tracheophyta</taxon>
        <taxon>Spermatophyta</taxon>
        <taxon>Magnoliopsida</taxon>
        <taxon>eudicotyledons</taxon>
        <taxon>Gunneridae</taxon>
        <taxon>Pentapetalae</taxon>
        <taxon>asterids</taxon>
        <taxon>lamiids</taxon>
        <taxon>Gentianales</taxon>
        <taxon>Rubiaceae</taxon>
        <taxon>Cinchonoideae</taxon>
        <taxon>Cinchoneae</taxon>
        <taxon>Cinchona</taxon>
    </lineage>
</organism>
<reference evidence="3 4" key="1">
    <citation type="submission" date="2024-11" db="EMBL/GenBank/DDBJ databases">
        <title>A near-complete genome assembly of Cinchona calisaya.</title>
        <authorList>
            <person name="Lian D.C."/>
            <person name="Zhao X.W."/>
            <person name="Wei L."/>
        </authorList>
    </citation>
    <scope>NUCLEOTIDE SEQUENCE [LARGE SCALE GENOMIC DNA]</scope>
    <source>
        <tissue evidence="3">Nenye</tissue>
    </source>
</reference>
<dbReference type="SMART" id="SM00184">
    <property type="entry name" value="RING"/>
    <property type="match status" value="1"/>
</dbReference>
<keyword evidence="1" id="KW-0863">Zinc-finger</keyword>
<dbReference type="InterPro" id="IPR046934">
    <property type="entry name" value="PIR2-like"/>
</dbReference>
<keyword evidence="1" id="KW-0479">Metal-binding</keyword>
<dbReference type="InterPro" id="IPR001841">
    <property type="entry name" value="Znf_RING"/>
</dbReference>
<evidence type="ECO:0000259" key="2">
    <source>
        <dbReference type="PROSITE" id="PS50089"/>
    </source>
</evidence>
<keyword evidence="4" id="KW-1185">Reference proteome</keyword>
<dbReference type="PROSITE" id="PS50089">
    <property type="entry name" value="ZF_RING_2"/>
    <property type="match status" value="1"/>
</dbReference>
<accession>A0ABD2ZBN0</accession>
<comment type="caution">
    <text evidence="3">The sequence shown here is derived from an EMBL/GenBank/DDBJ whole genome shotgun (WGS) entry which is preliminary data.</text>
</comment>
<sequence>MKYKQELEEKEQARILVLEEKTLTRIARENASTRLSSLQQELEMEHKLVMDRKARLMQQLSDLKISSAHLLDYGISKGESSQNFIEKIPDHRRCTICFQNEVSILFIPCAHQVVCFDCSGSMGDSCPSCQVQIAKKYVVYN</sequence>
<evidence type="ECO:0000313" key="4">
    <source>
        <dbReference type="Proteomes" id="UP001630127"/>
    </source>
</evidence>
<dbReference type="AlphaFoldDB" id="A0ABD2ZBN0"/>
<evidence type="ECO:0000313" key="3">
    <source>
        <dbReference type="EMBL" id="KAL3516868.1"/>
    </source>
</evidence>
<name>A0ABD2ZBN0_9GENT</name>
<dbReference type="PANTHER" id="PTHR46405">
    <property type="entry name" value="OS05G0141500 PROTEIN"/>
    <property type="match status" value="1"/>
</dbReference>
<dbReference type="InterPro" id="IPR013083">
    <property type="entry name" value="Znf_RING/FYVE/PHD"/>
</dbReference>
<protein>
    <recommendedName>
        <fullName evidence="2">RING-type domain-containing protein</fullName>
    </recommendedName>
</protein>
<dbReference type="EMBL" id="JBJUIK010000010">
    <property type="protein sequence ID" value="KAL3516868.1"/>
    <property type="molecule type" value="Genomic_DNA"/>
</dbReference>
<gene>
    <name evidence="3" type="ORF">ACH5RR_023770</name>
</gene>
<dbReference type="Proteomes" id="UP001630127">
    <property type="component" value="Unassembled WGS sequence"/>
</dbReference>
<dbReference type="Gene3D" id="3.30.40.10">
    <property type="entry name" value="Zinc/RING finger domain, C3HC4 (zinc finger)"/>
    <property type="match status" value="1"/>
</dbReference>
<dbReference type="GO" id="GO:0008270">
    <property type="term" value="F:zinc ion binding"/>
    <property type="evidence" value="ECO:0007669"/>
    <property type="project" value="UniProtKB-KW"/>
</dbReference>
<dbReference type="SUPFAM" id="SSF57850">
    <property type="entry name" value="RING/U-box"/>
    <property type="match status" value="1"/>
</dbReference>